<feature type="compositionally biased region" description="Polar residues" evidence="1">
    <location>
        <begin position="1"/>
        <end position="12"/>
    </location>
</feature>
<comment type="caution">
    <text evidence="2">The sequence shown here is derived from an EMBL/GenBank/DDBJ whole genome shotgun (WGS) entry which is preliminary data.</text>
</comment>
<dbReference type="EMBL" id="BMAW01055543">
    <property type="protein sequence ID" value="GFT01409.1"/>
    <property type="molecule type" value="Genomic_DNA"/>
</dbReference>
<keyword evidence="3" id="KW-1185">Reference proteome</keyword>
<protein>
    <submittedName>
        <fullName evidence="2">Uncharacterized protein</fullName>
    </submittedName>
</protein>
<proteinExistence type="predicted"/>
<evidence type="ECO:0000313" key="2">
    <source>
        <dbReference type="EMBL" id="GFT01409.1"/>
    </source>
</evidence>
<feature type="compositionally biased region" description="Basic and acidic residues" evidence="1">
    <location>
        <begin position="18"/>
        <end position="31"/>
    </location>
</feature>
<evidence type="ECO:0000313" key="3">
    <source>
        <dbReference type="Proteomes" id="UP000887013"/>
    </source>
</evidence>
<name>A0A8X6N9P7_NEPPI</name>
<dbReference type="Proteomes" id="UP000887013">
    <property type="component" value="Unassembled WGS sequence"/>
</dbReference>
<dbReference type="AlphaFoldDB" id="A0A8X6N9P7"/>
<evidence type="ECO:0000256" key="1">
    <source>
        <dbReference type="SAM" id="MobiDB-lite"/>
    </source>
</evidence>
<feature type="region of interest" description="Disordered" evidence="1">
    <location>
        <begin position="1"/>
        <end position="71"/>
    </location>
</feature>
<organism evidence="2 3">
    <name type="scientific">Nephila pilipes</name>
    <name type="common">Giant wood spider</name>
    <name type="synonym">Nephila maculata</name>
    <dbReference type="NCBI Taxonomy" id="299642"/>
    <lineage>
        <taxon>Eukaryota</taxon>
        <taxon>Metazoa</taxon>
        <taxon>Ecdysozoa</taxon>
        <taxon>Arthropoda</taxon>
        <taxon>Chelicerata</taxon>
        <taxon>Arachnida</taxon>
        <taxon>Araneae</taxon>
        <taxon>Araneomorphae</taxon>
        <taxon>Entelegynae</taxon>
        <taxon>Araneoidea</taxon>
        <taxon>Nephilidae</taxon>
        <taxon>Nephila</taxon>
    </lineage>
</organism>
<accession>A0A8X6N9P7</accession>
<gene>
    <name evidence="2" type="ORF">NPIL_32821</name>
</gene>
<sequence length="120" mass="13504">MATNHSPDPQTRSRWKKGIRERCSRETKETGLRVVGVAKDGGESRFSNSGRESAGGEESRREKGGRNGQKRKNQLLSPHVCFLRWRVLRSWVLCCVVFRCGKSSALRQTISGSVRFADIP</sequence>
<reference evidence="2" key="1">
    <citation type="submission" date="2020-08" db="EMBL/GenBank/DDBJ databases">
        <title>Multicomponent nature underlies the extraordinary mechanical properties of spider dragline silk.</title>
        <authorList>
            <person name="Kono N."/>
            <person name="Nakamura H."/>
            <person name="Mori M."/>
            <person name="Yoshida Y."/>
            <person name="Ohtoshi R."/>
            <person name="Malay A.D."/>
            <person name="Moran D.A.P."/>
            <person name="Tomita M."/>
            <person name="Numata K."/>
            <person name="Arakawa K."/>
        </authorList>
    </citation>
    <scope>NUCLEOTIDE SEQUENCE</scope>
</reference>